<evidence type="ECO:0000259" key="12">
    <source>
        <dbReference type="PROSITE" id="PS50280"/>
    </source>
</evidence>
<feature type="domain" description="C2H2-type" evidence="11">
    <location>
        <begin position="818"/>
        <end position="845"/>
    </location>
</feature>
<dbReference type="InterPro" id="IPR013087">
    <property type="entry name" value="Znf_C2H2_type"/>
</dbReference>
<evidence type="ECO:0000256" key="2">
    <source>
        <dbReference type="ARBA" id="ARBA00022723"/>
    </source>
</evidence>
<feature type="compositionally biased region" description="Polar residues" evidence="10">
    <location>
        <begin position="587"/>
        <end position="600"/>
    </location>
</feature>
<dbReference type="GeneID" id="106807492"/>
<feature type="compositionally biased region" description="Basic and acidic residues" evidence="10">
    <location>
        <begin position="959"/>
        <end position="969"/>
    </location>
</feature>
<evidence type="ECO:0000256" key="6">
    <source>
        <dbReference type="ARBA" id="ARBA00023015"/>
    </source>
</evidence>
<name>A0ABM1DZE6_PRICU</name>
<evidence type="ECO:0000256" key="9">
    <source>
        <dbReference type="PROSITE-ProRule" id="PRU00042"/>
    </source>
</evidence>
<keyword evidence="6" id="KW-0805">Transcription regulation</keyword>
<keyword evidence="7" id="KW-0804">Transcription</keyword>
<feature type="domain" description="C2H2-type" evidence="11">
    <location>
        <begin position="429"/>
        <end position="456"/>
    </location>
</feature>
<dbReference type="Proteomes" id="UP000695022">
    <property type="component" value="Unplaced"/>
</dbReference>
<feature type="region of interest" description="Disordered" evidence="10">
    <location>
        <begin position="21"/>
        <end position="59"/>
    </location>
</feature>
<feature type="domain" description="C2H2-type" evidence="11">
    <location>
        <begin position="401"/>
        <end position="428"/>
    </location>
</feature>
<dbReference type="PROSITE" id="PS50157">
    <property type="entry name" value="ZINC_FINGER_C2H2_2"/>
    <property type="match status" value="8"/>
</dbReference>
<dbReference type="SUPFAM" id="SSF57667">
    <property type="entry name" value="beta-beta-alpha zinc fingers"/>
    <property type="match status" value="5"/>
</dbReference>
<evidence type="ECO:0000256" key="5">
    <source>
        <dbReference type="ARBA" id="ARBA00022833"/>
    </source>
</evidence>
<feature type="compositionally biased region" description="Polar residues" evidence="10">
    <location>
        <begin position="628"/>
        <end position="645"/>
    </location>
</feature>
<dbReference type="Pfam" id="PF00096">
    <property type="entry name" value="zf-C2H2"/>
    <property type="match status" value="7"/>
</dbReference>
<keyword evidence="3" id="KW-0677">Repeat</keyword>
<dbReference type="RefSeq" id="XP_014665317.1">
    <property type="nucleotide sequence ID" value="XM_014809831.1"/>
</dbReference>
<evidence type="ECO:0000256" key="4">
    <source>
        <dbReference type="ARBA" id="ARBA00022771"/>
    </source>
</evidence>
<dbReference type="InterPro" id="IPR050331">
    <property type="entry name" value="Zinc_finger"/>
</dbReference>
<feature type="compositionally biased region" description="Pro residues" evidence="10">
    <location>
        <begin position="706"/>
        <end position="716"/>
    </location>
</feature>
<keyword evidence="8" id="KW-0539">Nucleus</keyword>
<keyword evidence="13" id="KW-1185">Reference proteome</keyword>
<dbReference type="PROSITE" id="PS00028">
    <property type="entry name" value="ZINC_FINGER_C2H2_1"/>
    <property type="match status" value="7"/>
</dbReference>
<dbReference type="Gene3D" id="3.30.160.60">
    <property type="entry name" value="Classic Zinc Finger"/>
    <property type="match status" value="6"/>
</dbReference>
<feature type="compositionally biased region" description="Acidic residues" evidence="10">
    <location>
        <begin position="30"/>
        <end position="40"/>
    </location>
</feature>
<organism evidence="13 14">
    <name type="scientific">Priapulus caudatus</name>
    <name type="common">Priapulid worm</name>
    <dbReference type="NCBI Taxonomy" id="37621"/>
    <lineage>
        <taxon>Eukaryota</taxon>
        <taxon>Metazoa</taxon>
        <taxon>Ecdysozoa</taxon>
        <taxon>Scalidophora</taxon>
        <taxon>Priapulida</taxon>
        <taxon>Priapulimorpha</taxon>
        <taxon>Priapulimorphida</taxon>
        <taxon>Priapulidae</taxon>
        <taxon>Priapulus</taxon>
    </lineage>
</organism>
<feature type="domain" description="C2H2-type" evidence="11">
    <location>
        <begin position="846"/>
        <end position="874"/>
    </location>
</feature>
<evidence type="ECO:0000313" key="13">
    <source>
        <dbReference type="Proteomes" id="UP000695022"/>
    </source>
</evidence>
<keyword evidence="5" id="KW-0862">Zinc</keyword>
<comment type="subcellular location">
    <subcellularLocation>
        <location evidence="1">Nucleus</location>
    </subcellularLocation>
</comment>
<feature type="compositionally biased region" description="Basic and acidic residues" evidence="10">
    <location>
        <begin position="987"/>
        <end position="998"/>
    </location>
</feature>
<feature type="compositionally biased region" description="Basic and acidic residues" evidence="10">
    <location>
        <begin position="608"/>
        <end position="618"/>
    </location>
</feature>
<dbReference type="PANTHER" id="PTHR16515:SF49">
    <property type="entry name" value="GASTRULA ZINC FINGER PROTEIN XLCGF49.1-LIKE-RELATED"/>
    <property type="match status" value="1"/>
</dbReference>
<feature type="domain" description="C2H2-type" evidence="11">
    <location>
        <begin position="875"/>
        <end position="902"/>
    </location>
</feature>
<evidence type="ECO:0000256" key="7">
    <source>
        <dbReference type="ARBA" id="ARBA00023163"/>
    </source>
</evidence>
<gene>
    <name evidence="14" type="primary">LOC106807492</name>
</gene>
<feature type="region of interest" description="Disordered" evidence="10">
    <location>
        <begin position="959"/>
        <end position="1031"/>
    </location>
</feature>
<dbReference type="InterPro" id="IPR036236">
    <property type="entry name" value="Znf_C2H2_sf"/>
</dbReference>
<dbReference type="SMART" id="SM00355">
    <property type="entry name" value="ZnF_C2H2"/>
    <property type="match status" value="10"/>
</dbReference>
<feature type="compositionally biased region" description="Basic and acidic residues" evidence="10">
    <location>
        <begin position="43"/>
        <end position="52"/>
    </location>
</feature>
<keyword evidence="4 9" id="KW-0863">Zinc-finger</keyword>
<protein>
    <submittedName>
        <fullName evidence="14">PR domain zinc finger protein 16-like isoform X1</fullName>
    </submittedName>
</protein>
<evidence type="ECO:0000259" key="11">
    <source>
        <dbReference type="PROSITE" id="PS50157"/>
    </source>
</evidence>
<feature type="domain" description="SET" evidence="12">
    <location>
        <begin position="120"/>
        <end position="231"/>
    </location>
</feature>
<reference evidence="14" key="1">
    <citation type="submission" date="2025-08" db="UniProtKB">
        <authorList>
            <consortium name="RefSeq"/>
        </authorList>
    </citation>
    <scope>IDENTIFICATION</scope>
</reference>
<proteinExistence type="predicted"/>
<feature type="domain" description="C2H2-type" evidence="11">
    <location>
        <begin position="458"/>
        <end position="490"/>
    </location>
</feature>
<evidence type="ECO:0000256" key="1">
    <source>
        <dbReference type="ARBA" id="ARBA00004123"/>
    </source>
</evidence>
<sequence length="1136" mass="127698">MYVASPKFSSLQAMHVVMRSKGKARKFEQNEEGTEEEYADVDQLTRDSDNHSPPDVARTAPATTSFASIFPFFPPVTVTPHVNMEMKPQFPVAMERQQIPVSMAMPKQAMYIPDQMMLPETLEFRESRMSGNLSVWAKVKIDRGQKFGPFSGILRPNPMDPMCAWELIETDGKVKGWIDATEPGTGNWMKFVRSAKAVEEQNVMAVQVESQVYYKAIKDIEAGEEMLLYERDAVYPESELENLPVDEDEKSYECKCGEVFRSKVALRRHETYACGNKNAIYMKINEEFMSSKTGCADGYAQQQLQCMDCEVEFPDLAKYEEHMQGHCKDTEYKCDQCPRVFNWKSNLIRHQMQHAAEDSQLACENCDKACCCTRDCDSPVFTDASNLQRHIRTQHVGARSHTCLECGKAFATSSGLKQHTHIHSSVKPFQCEVCLKAYTQFSNLCRHKRMHADCRTRIKCKDCGQSFSTVTSLSKHKRFCEGALRHGLPPYFPSVPSSEKSPIGGPPSTSHPYPNLYGIRPNFPLFPMGYPFMPPHMLPFPSQLHAPRFIPHSTTSSISPGHLHESKPPRMQAAPKGSEGSEVSELSDLSSPGGSSADTSIESDAESEGDKKERKAGEVKPAPILTQALLQQRSAHPMFSSTLSSPRRADGKTYIPRERAFDLTKKSEESPLDLSVKKPSFTQEQHKTHIFGSKQLSMEGKRPVKPVAPPPQPPAARPSVERFLRPESSQTVAPSMSIPSLSSGSLAGLQFPGRFPFAPRFPFPNPALMNINNINLEMLRKQFEINRPPMMSDAMRFPERPMQFSPYAINGAKQKERYGCKYCGKIFPRSANLTRHLRTHTGEQPYKCKYCERSFSISSNLQRHVRNIHNKEKPFKCPLCDRCFGQQTNLDRHLKKHETEGPNFTGYSPDSNLDEKDESYFTEIRNFIGKVTEKDQEAHSNLDTNFSLIDQIEKKTFIDRTSSPERDAESMSIKTNSSIDDDEEAEPLPKRAHVDERNNNNSPVVGSRKQDMLSPHGSLKSPAPAPQAPSRSDLQATMLREQLNRSPDSTRQNPLAEKLGSYGNIYELMLGKATTCAICQKDFASPAKLYVHFQELHSDFKAFSFCDAMPVPVPVPAGAVSTSLQNGHGEQKVLTT</sequence>
<dbReference type="PANTHER" id="PTHR16515">
    <property type="entry name" value="PR DOMAIN ZINC FINGER PROTEIN"/>
    <property type="match status" value="1"/>
</dbReference>
<keyword evidence="2" id="KW-0479">Metal-binding</keyword>
<dbReference type="Pfam" id="PF21549">
    <property type="entry name" value="PRDM2_PR"/>
    <property type="match status" value="1"/>
</dbReference>
<dbReference type="InterPro" id="IPR046341">
    <property type="entry name" value="SET_dom_sf"/>
</dbReference>
<evidence type="ECO:0000256" key="3">
    <source>
        <dbReference type="ARBA" id="ARBA00022737"/>
    </source>
</evidence>
<dbReference type="PROSITE" id="PS50280">
    <property type="entry name" value="SET"/>
    <property type="match status" value="1"/>
</dbReference>
<dbReference type="InterPro" id="IPR001214">
    <property type="entry name" value="SET_dom"/>
</dbReference>
<feature type="region of interest" description="Disordered" evidence="10">
    <location>
        <begin position="549"/>
        <end position="652"/>
    </location>
</feature>
<evidence type="ECO:0000256" key="8">
    <source>
        <dbReference type="ARBA" id="ARBA00023242"/>
    </source>
</evidence>
<evidence type="ECO:0000256" key="10">
    <source>
        <dbReference type="SAM" id="MobiDB-lite"/>
    </source>
</evidence>
<dbReference type="Gene3D" id="2.170.270.10">
    <property type="entry name" value="SET domain"/>
    <property type="match status" value="1"/>
</dbReference>
<feature type="region of interest" description="Disordered" evidence="10">
    <location>
        <begin position="695"/>
        <end position="718"/>
    </location>
</feature>
<accession>A0ABM1DZE6</accession>
<feature type="domain" description="C2H2-type" evidence="11">
    <location>
        <begin position="332"/>
        <end position="359"/>
    </location>
</feature>
<evidence type="ECO:0000313" key="14">
    <source>
        <dbReference type="RefSeq" id="XP_014665317.1"/>
    </source>
</evidence>
<feature type="domain" description="C2H2-type" evidence="11">
    <location>
        <begin position="1074"/>
        <end position="1102"/>
    </location>
</feature>